<feature type="transmembrane region" description="Helical" evidence="5">
    <location>
        <begin position="362"/>
        <end position="382"/>
    </location>
</feature>
<feature type="transmembrane region" description="Helical" evidence="5">
    <location>
        <begin position="454"/>
        <end position="477"/>
    </location>
</feature>
<feature type="transmembrane region" description="Helical" evidence="5">
    <location>
        <begin position="431"/>
        <end position="448"/>
    </location>
</feature>
<feature type="transmembrane region" description="Helical" evidence="5">
    <location>
        <begin position="165"/>
        <end position="184"/>
    </location>
</feature>
<dbReference type="RefSeq" id="XP_024396427.1">
    <property type="nucleotide sequence ID" value="XM_024540659.2"/>
</dbReference>
<organism evidence="8">
    <name type="scientific">Physcomitrium patens</name>
    <name type="common">Spreading-leaved earth moss</name>
    <name type="synonym">Physcomitrella patens</name>
    <dbReference type="NCBI Taxonomy" id="3218"/>
    <lineage>
        <taxon>Eukaryota</taxon>
        <taxon>Viridiplantae</taxon>
        <taxon>Streptophyta</taxon>
        <taxon>Embryophyta</taxon>
        <taxon>Bryophyta</taxon>
        <taxon>Bryophytina</taxon>
        <taxon>Bryopsida</taxon>
        <taxon>Funariidae</taxon>
        <taxon>Funariales</taxon>
        <taxon>Funariaceae</taxon>
        <taxon>Physcomitrium</taxon>
    </lineage>
</organism>
<evidence type="ECO:0000256" key="3">
    <source>
        <dbReference type="ARBA" id="ARBA00022989"/>
    </source>
</evidence>
<dbReference type="Gramene" id="Pp3c15_2390V3.1">
    <property type="protein sequence ID" value="Pp3c15_2390V3.1"/>
    <property type="gene ID" value="Pp3c15_2390"/>
</dbReference>
<dbReference type="OrthoDB" id="410267at2759"/>
<evidence type="ECO:0000259" key="7">
    <source>
        <dbReference type="Pfam" id="PF23262"/>
    </source>
</evidence>
<dbReference type="Gene3D" id="1.20.1250.20">
    <property type="entry name" value="MFS general substrate transporter like domains"/>
    <property type="match status" value="1"/>
</dbReference>
<proteinExistence type="predicted"/>
<evidence type="ECO:0000313" key="10">
    <source>
        <dbReference type="Proteomes" id="UP000006727"/>
    </source>
</evidence>
<feature type="transmembrane region" description="Helical" evidence="5">
    <location>
        <begin position="402"/>
        <end position="419"/>
    </location>
</feature>
<evidence type="ECO:0000256" key="2">
    <source>
        <dbReference type="ARBA" id="ARBA00022692"/>
    </source>
</evidence>
<reference evidence="8 10" key="2">
    <citation type="journal article" date="2018" name="Plant J.">
        <title>The Physcomitrella patens chromosome-scale assembly reveals moss genome structure and evolution.</title>
        <authorList>
            <person name="Lang D."/>
            <person name="Ullrich K.K."/>
            <person name="Murat F."/>
            <person name="Fuchs J."/>
            <person name="Jenkins J."/>
            <person name="Haas F.B."/>
            <person name="Piednoel M."/>
            <person name="Gundlach H."/>
            <person name="Van Bel M."/>
            <person name="Meyberg R."/>
            <person name="Vives C."/>
            <person name="Morata J."/>
            <person name="Symeonidi A."/>
            <person name="Hiss M."/>
            <person name="Muchero W."/>
            <person name="Kamisugi Y."/>
            <person name="Saleh O."/>
            <person name="Blanc G."/>
            <person name="Decker E.L."/>
            <person name="van Gessel N."/>
            <person name="Grimwood J."/>
            <person name="Hayes R.D."/>
            <person name="Graham S.W."/>
            <person name="Gunter L.E."/>
            <person name="McDaniel S.F."/>
            <person name="Hoernstein S.N.W."/>
            <person name="Larsson A."/>
            <person name="Li F.W."/>
            <person name="Perroud P.F."/>
            <person name="Phillips J."/>
            <person name="Ranjan P."/>
            <person name="Rokshar D.S."/>
            <person name="Rothfels C.J."/>
            <person name="Schneider L."/>
            <person name="Shu S."/>
            <person name="Stevenson D.W."/>
            <person name="Thummler F."/>
            <person name="Tillich M."/>
            <person name="Villarreal Aguilar J.C."/>
            <person name="Widiez T."/>
            <person name="Wong G.K."/>
            <person name="Wymore A."/>
            <person name="Zhang Y."/>
            <person name="Zimmer A.D."/>
            <person name="Quatrano R.S."/>
            <person name="Mayer K.F.X."/>
            <person name="Goodstein D."/>
            <person name="Casacuberta J.M."/>
            <person name="Vandepoele K."/>
            <person name="Reski R."/>
            <person name="Cuming A.C."/>
            <person name="Tuskan G.A."/>
            <person name="Maumus F."/>
            <person name="Salse J."/>
            <person name="Schmutz J."/>
            <person name="Rensing S.A."/>
        </authorList>
    </citation>
    <scope>NUCLEOTIDE SEQUENCE [LARGE SCALE GENOMIC DNA]</scope>
    <source>
        <strain evidence="9 10">cv. Gransden 2004</strain>
    </source>
</reference>
<feature type="transmembrane region" description="Helical" evidence="5">
    <location>
        <begin position="6"/>
        <end position="28"/>
    </location>
</feature>
<dbReference type="EMBL" id="ABEU02000015">
    <property type="protein sequence ID" value="PNR38926.1"/>
    <property type="molecule type" value="Genomic_DNA"/>
</dbReference>
<feature type="transmembrane region" description="Helical" evidence="5">
    <location>
        <begin position="543"/>
        <end position="567"/>
    </location>
</feature>
<feature type="transmembrane region" description="Helical" evidence="5">
    <location>
        <begin position="205"/>
        <end position="224"/>
    </location>
</feature>
<dbReference type="AlphaFoldDB" id="A0A2K1JBL1"/>
<feature type="domain" description="NFD4 C-terminal" evidence="7">
    <location>
        <begin position="354"/>
        <end position="517"/>
    </location>
</feature>
<dbReference type="InterPro" id="IPR036259">
    <property type="entry name" value="MFS_trans_sf"/>
</dbReference>
<dbReference type="InterPro" id="IPR010658">
    <property type="entry name" value="Nodulin-like"/>
</dbReference>
<dbReference type="Proteomes" id="UP000006727">
    <property type="component" value="Chromosome 15"/>
</dbReference>
<accession>A0A2K1JBL1</accession>
<evidence type="ECO:0000256" key="5">
    <source>
        <dbReference type="SAM" id="Phobius"/>
    </source>
</evidence>
<dbReference type="PaxDb" id="3218-PP1S124_64V6.1"/>
<comment type="subcellular location">
    <subcellularLocation>
        <location evidence="1">Membrane</location>
        <topology evidence="1">Multi-pass membrane protein</topology>
    </subcellularLocation>
</comment>
<keyword evidence="3 5" id="KW-1133">Transmembrane helix</keyword>
<evidence type="ECO:0000256" key="1">
    <source>
        <dbReference type="ARBA" id="ARBA00004141"/>
    </source>
</evidence>
<protein>
    <submittedName>
        <fullName evidence="8 9">Uncharacterized protein</fullName>
    </submittedName>
</protein>
<dbReference type="SUPFAM" id="SSF103473">
    <property type="entry name" value="MFS general substrate transporter"/>
    <property type="match status" value="1"/>
</dbReference>
<dbReference type="GO" id="GO:0016020">
    <property type="term" value="C:membrane"/>
    <property type="evidence" value="ECO:0000318"/>
    <property type="project" value="GO_Central"/>
</dbReference>
<reference evidence="9" key="3">
    <citation type="submission" date="2020-12" db="UniProtKB">
        <authorList>
            <consortium name="EnsemblPlants"/>
        </authorList>
    </citation>
    <scope>IDENTIFICATION</scope>
</reference>
<evidence type="ECO:0000256" key="4">
    <source>
        <dbReference type="ARBA" id="ARBA00023136"/>
    </source>
</evidence>
<dbReference type="Gramene" id="Pp3c15_2390V3.2">
    <property type="protein sequence ID" value="Pp3c15_2390V3.2"/>
    <property type="gene ID" value="Pp3c15_2390"/>
</dbReference>
<dbReference type="PANTHER" id="PTHR21576">
    <property type="entry name" value="UNCHARACTERIZED NODULIN-LIKE PROTEIN"/>
    <property type="match status" value="1"/>
</dbReference>
<feature type="transmembrane region" description="Helical" evidence="5">
    <location>
        <begin position="66"/>
        <end position="87"/>
    </location>
</feature>
<evidence type="ECO:0000259" key="6">
    <source>
        <dbReference type="Pfam" id="PF06813"/>
    </source>
</evidence>
<dbReference type="Pfam" id="PF06813">
    <property type="entry name" value="Nodulin-like"/>
    <property type="match status" value="1"/>
</dbReference>
<feature type="transmembrane region" description="Helical" evidence="5">
    <location>
        <begin position="99"/>
        <end position="121"/>
    </location>
</feature>
<sequence>MRIDQWAGLASAMAIQACGGLTYTYAVYSEHLKEVLQFTQVQVDEIGAAKDFGQSLGILGGLLFNLYPPFVTVSIGAVLHFFGYMIVLMTLSRKMSPPFWLLCTAIGIGVGGDSWMDLACIGTNLRNFQEHRGTVLGILKAEVGLSGAIFVTIYKAFFKPNVDRYVLLVAVGPTIIGLALALMIRPYSSEGFGESNRANTQWRFQLTYGTIISLAVYLLVIILTEAFLEDELTKPVLIAFAIVMITIMGISFAMPVLHSPVAMLKRRMTGERASMSSAQERGFDILVDESNIEISGGNVMLHRIHKSCTVEHEEQAPLKGEFETRSKVGVDANLGEDTCVKNIFESPFEPPDMTVRKAIQTANFWILAFIAMMGPGCGLAVINNLSQMGRAMDMDGVESLVGLFSIWSCFGRLIAGYGSDSLLRKGWPRPLSLLAAHFTMMFGCLLLATGSVPILALGSACVGLAYGAFWSLIPCIVSEVFGLRQFPTIYKAIVSIVPFGAYLLSAQVVGFLYDREVLNYHSHFPNRQWSTKDINTCYGRRCFGYSLVFLASISVMGVAVASVLAWCTKNVYVRSRTTPLETAQ</sequence>
<evidence type="ECO:0000313" key="9">
    <source>
        <dbReference type="EnsemblPlants" id="Pp3c15_2390V3.1"/>
    </source>
</evidence>
<dbReference type="EnsemblPlants" id="Pp3c15_2390V3.2">
    <property type="protein sequence ID" value="Pp3c15_2390V3.2"/>
    <property type="gene ID" value="Pp3c15_2390"/>
</dbReference>
<keyword evidence="2 5" id="KW-0812">Transmembrane</keyword>
<dbReference type="PROSITE" id="PS51257">
    <property type="entry name" value="PROKAR_LIPOPROTEIN"/>
    <property type="match status" value="1"/>
</dbReference>
<dbReference type="GeneID" id="112292325"/>
<feature type="transmembrane region" description="Helical" evidence="5">
    <location>
        <begin position="133"/>
        <end position="153"/>
    </location>
</feature>
<name>A0A2K1JBL1_PHYPA</name>
<feature type="transmembrane region" description="Helical" evidence="5">
    <location>
        <begin position="489"/>
        <end position="513"/>
    </location>
</feature>
<dbReference type="RefSeq" id="XP_024396430.1">
    <property type="nucleotide sequence ID" value="XM_024540662.2"/>
</dbReference>
<dbReference type="STRING" id="3218.A0A2K1JBL1"/>
<keyword evidence="10" id="KW-1185">Reference proteome</keyword>
<dbReference type="RefSeq" id="XP_024396429.1">
    <property type="nucleotide sequence ID" value="XM_024540661.2"/>
</dbReference>
<dbReference type="InterPro" id="IPR056555">
    <property type="entry name" value="NFD4_C"/>
</dbReference>
<dbReference type="EnsemblPlants" id="Pp3c15_2390V3.1">
    <property type="protein sequence ID" value="Pp3c15_2390V3.1"/>
    <property type="gene ID" value="Pp3c15_2390"/>
</dbReference>
<feature type="domain" description="Nodulin-like" evidence="6">
    <location>
        <begin position="5"/>
        <end position="255"/>
    </location>
</feature>
<gene>
    <name evidence="9" type="primary">LOC112292325</name>
    <name evidence="8" type="ORF">PHYPA_019204</name>
</gene>
<feature type="transmembrane region" description="Helical" evidence="5">
    <location>
        <begin position="236"/>
        <end position="257"/>
    </location>
</feature>
<keyword evidence="4 5" id="KW-0472">Membrane</keyword>
<dbReference type="PANTHER" id="PTHR21576:SF120">
    <property type="entry name" value="NODULIN-LIKE"/>
    <property type="match status" value="1"/>
</dbReference>
<dbReference type="Pfam" id="PF23262">
    <property type="entry name" value="NFD4_C"/>
    <property type="match status" value="1"/>
</dbReference>
<reference evidence="8 10" key="1">
    <citation type="journal article" date="2008" name="Science">
        <title>The Physcomitrella genome reveals evolutionary insights into the conquest of land by plants.</title>
        <authorList>
            <person name="Rensing S."/>
            <person name="Lang D."/>
            <person name="Zimmer A."/>
            <person name="Terry A."/>
            <person name="Salamov A."/>
            <person name="Shapiro H."/>
            <person name="Nishiyama T."/>
            <person name="Perroud P.-F."/>
            <person name="Lindquist E."/>
            <person name="Kamisugi Y."/>
            <person name="Tanahashi T."/>
            <person name="Sakakibara K."/>
            <person name="Fujita T."/>
            <person name="Oishi K."/>
            <person name="Shin-I T."/>
            <person name="Kuroki Y."/>
            <person name="Toyoda A."/>
            <person name="Suzuki Y."/>
            <person name="Hashimoto A."/>
            <person name="Yamaguchi K."/>
            <person name="Sugano A."/>
            <person name="Kohara Y."/>
            <person name="Fujiyama A."/>
            <person name="Anterola A."/>
            <person name="Aoki S."/>
            <person name="Ashton N."/>
            <person name="Barbazuk W.B."/>
            <person name="Barker E."/>
            <person name="Bennetzen J."/>
            <person name="Bezanilla M."/>
            <person name="Blankenship R."/>
            <person name="Cho S.H."/>
            <person name="Dutcher S."/>
            <person name="Estelle M."/>
            <person name="Fawcett J.A."/>
            <person name="Gundlach H."/>
            <person name="Hanada K."/>
            <person name="Heyl A."/>
            <person name="Hicks K.A."/>
            <person name="Hugh J."/>
            <person name="Lohr M."/>
            <person name="Mayer K."/>
            <person name="Melkozernov A."/>
            <person name="Murata T."/>
            <person name="Nelson D."/>
            <person name="Pils B."/>
            <person name="Prigge M."/>
            <person name="Reiss B."/>
            <person name="Renner T."/>
            <person name="Rombauts S."/>
            <person name="Rushton P."/>
            <person name="Sanderfoot A."/>
            <person name="Schween G."/>
            <person name="Shiu S.-H."/>
            <person name="Stueber K."/>
            <person name="Theodoulou F.L."/>
            <person name="Tu H."/>
            <person name="Van de Peer Y."/>
            <person name="Verrier P.J."/>
            <person name="Waters E."/>
            <person name="Wood A."/>
            <person name="Yang L."/>
            <person name="Cove D."/>
            <person name="Cuming A."/>
            <person name="Hasebe M."/>
            <person name="Lucas S."/>
            <person name="Mishler D.B."/>
            <person name="Reski R."/>
            <person name="Grigoriev I."/>
            <person name="Quatrano R.S."/>
            <person name="Boore J.L."/>
        </authorList>
    </citation>
    <scope>NUCLEOTIDE SEQUENCE [LARGE SCALE GENOMIC DNA]</scope>
    <source>
        <strain evidence="9 10">cv. Gransden 2004</strain>
    </source>
</reference>
<evidence type="ECO:0000313" key="8">
    <source>
        <dbReference type="EMBL" id="PNR38926.1"/>
    </source>
</evidence>